<dbReference type="PROSITE" id="PS51318">
    <property type="entry name" value="TAT"/>
    <property type="match status" value="1"/>
</dbReference>
<comment type="similarity">
    <text evidence="1">Belongs to the thioredoxin family. DsbA subfamily.</text>
</comment>
<keyword evidence="5" id="KW-0560">Oxidoreductase</keyword>
<dbReference type="EMBL" id="WUUT01000005">
    <property type="protein sequence ID" value="MXR52678.1"/>
    <property type="molecule type" value="Genomic_DNA"/>
</dbReference>
<evidence type="ECO:0000256" key="6">
    <source>
        <dbReference type="ARBA" id="ARBA00023157"/>
    </source>
</evidence>
<evidence type="ECO:0000256" key="4">
    <source>
        <dbReference type="ARBA" id="ARBA00022982"/>
    </source>
</evidence>
<evidence type="ECO:0000256" key="3">
    <source>
        <dbReference type="ARBA" id="ARBA00022729"/>
    </source>
</evidence>
<feature type="region of interest" description="Disordered" evidence="8">
    <location>
        <begin position="28"/>
        <end position="60"/>
    </location>
</feature>
<comment type="caution">
    <text evidence="10">The sequence shown here is derived from an EMBL/GenBank/DDBJ whole genome shotgun (WGS) entry which is preliminary data.</text>
</comment>
<evidence type="ECO:0000259" key="9">
    <source>
        <dbReference type="Pfam" id="PF13462"/>
    </source>
</evidence>
<dbReference type="Pfam" id="PF13462">
    <property type="entry name" value="Thioredoxin_4"/>
    <property type="match status" value="1"/>
</dbReference>
<comment type="similarity">
    <text evidence="2">Belongs to the glutaredoxin family.</text>
</comment>
<dbReference type="InterPro" id="IPR006311">
    <property type="entry name" value="TAT_signal"/>
</dbReference>
<evidence type="ECO:0000256" key="8">
    <source>
        <dbReference type="SAM" id="MobiDB-lite"/>
    </source>
</evidence>
<keyword evidence="7" id="KW-0676">Redox-active center</keyword>
<dbReference type="InterPro" id="IPR036249">
    <property type="entry name" value="Thioredoxin-like_sf"/>
</dbReference>
<protein>
    <submittedName>
        <fullName evidence="10">Thioredoxin domain-containing protein</fullName>
    </submittedName>
</protein>
<dbReference type="Gene3D" id="3.40.30.10">
    <property type="entry name" value="Glutaredoxin"/>
    <property type="match status" value="1"/>
</dbReference>
<dbReference type="PANTHER" id="PTHR13887:SF14">
    <property type="entry name" value="DISULFIDE BOND FORMATION PROTEIN D"/>
    <property type="match status" value="1"/>
</dbReference>
<reference evidence="10 11" key="1">
    <citation type="submission" date="2019-12" db="EMBL/GenBank/DDBJ databases">
        <title>Isolation and characterization of three novel carbon monoxide-oxidizing members of Halobacteria from salione crusts and soils.</title>
        <authorList>
            <person name="Myers M.R."/>
            <person name="King G.M."/>
        </authorList>
    </citation>
    <scope>NUCLEOTIDE SEQUENCE [LARGE SCALE GENOMIC DNA]</scope>
    <source>
        <strain evidence="10 11">WSH3</strain>
    </source>
</reference>
<dbReference type="NCBIfam" id="TIGR01409">
    <property type="entry name" value="TAT_signal_seq"/>
    <property type="match status" value="1"/>
</dbReference>
<name>A0A6B0T319_9EURY</name>
<sequence>MITDGPDRRPASRRRFLGAVAAGTVALAGCTGSSDPGTSGSGEQRETLSEPPEWPPVLGDPEAAVTLEVFEDFNCPHCQEYSTEQFPEVKSEYLDPGSIRYEHRDLPFIHATSWQAASAVREVYRLYGGDVFWEYKSKLMESGSQIRNNAPGIFGEIAAQLNLDSEAVREAAANRAHDERVQADRSRAVEYGVEATPGFVVDGSVMSGLADARSTIDSKLSE</sequence>
<keyword evidence="4" id="KW-0813">Transport</keyword>
<evidence type="ECO:0000256" key="7">
    <source>
        <dbReference type="ARBA" id="ARBA00023284"/>
    </source>
</evidence>
<proteinExistence type="inferred from homology"/>
<evidence type="ECO:0000256" key="5">
    <source>
        <dbReference type="ARBA" id="ARBA00023002"/>
    </source>
</evidence>
<dbReference type="RefSeq" id="WP_159764861.1">
    <property type="nucleotide sequence ID" value="NZ_WUUT01000005.1"/>
</dbReference>
<keyword evidence="11" id="KW-1185">Reference proteome</keyword>
<gene>
    <name evidence="10" type="ORF">GRX03_13820</name>
</gene>
<organism evidence="10 11">
    <name type="scientific">Halovenus carboxidivorans</name>
    <dbReference type="NCBI Taxonomy" id="2692199"/>
    <lineage>
        <taxon>Archaea</taxon>
        <taxon>Methanobacteriati</taxon>
        <taxon>Methanobacteriota</taxon>
        <taxon>Stenosarchaea group</taxon>
        <taxon>Halobacteria</taxon>
        <taxon>Halobacteriales</taxon>
        <taxon>Haloarculaceae</taxon>
        <taxon>Halovenus</taxon>
    </lineage>
</organism>
<dbReference type="GO" id="GO:0016491">
    <property type="term" value="F:oxidoreductase activity"/>
    <property type="evidence" value="ECO:0007669"/>
    <property type="project" value="UniProtKB-KW"/>
</dbReference>
<feature type="compositionally biased region" description="Low complexity" evidence="8">
    <location>
        <begin position="28"/>
        <end position="42"/>
    </location>
</feature>
<dbReference type="PANTHER" id="PTHR13887">
    <property type="entry name" value="GLUTATHIONE S-TRANSFERASE KAPPA"/>
    <property type="match status" value="1"/>
</dbReference>
<evidence type="ECO:0000313" key="11">
    <source>
        <dbReference type="Proteomes" id="UP000466535"/>
    </source>
</evidence>
<dbReference type="AlphaFoldDB" id="A0A6B0T319"/>
<dbReference type="InterPro" id="IPR012336">
    <property type="entry name" value="Thioredoxin-like_fold"/>
</dbReference>
<dbReference type="SUPFAM" id="SSF52833">
    <property type="entry name" value="Thioredoxin-like"/>
    <property type="match status" value="1"/>
</dbReference>
<keyword evidence="6" id="KW-1015">Disulfide bond</keyword>
<dbReference type="InterPro" id="IPR019546">
    <property type="entry name" value="TAT_signal_bac_arc"/>
</dbReference>
<evidence type="ECO:0000256" key="1">
    <source>
        <dbReference type="ARBA" id="ARBA00005791"/>
    </source>
</evidence>
<dbReference type="Proteomes" id="UP000466535">
    <property type="component" value="Unassembled WGS sequence"/>
</dbReference>
<evidence type="ECO:0000256" key="2">
    <source>
        <dbReference type="ARBA" id="ARBA00007787"/>
    </source>
</evidence>
<evidence type="ECO:0000313" key="10">
    <source>
        <dbReference type="EMBL" id="MXR52678.1"/>
    </source>
</evidence>
<keyword evidence="4" id="KW-0249">Electron transport</keyword>
<feature type="domain" description="Thioredoxin-like fold" evidence="9">
    <location>
        <begin position="56"/>
        <end position="208"/>
    </location>
</feature>
<keyword evidence="3" id="KW-0732">Signal</keyword>
<accession>A0A6B0T319</accession>
<dbReference type="OrthoDB" id="15256at2157"/>